<keyword evidence="2" id="KW-1185">Reference proteome</keyword>
<dbReference type="AlphaFoldDB" id="A0A2P6QIR8"/>
<sequence length="51" mass="5800">MKWNMEEKFQTNQSNILISLVFTTSTRHPNGDRDSPGQCATNLVVDGLLKY</sequence>
<evidence type="ECO:0000313" key="2">
    <source>
        <dbReference type="Proteomes" id="UP000238479"/>
    </source>
</evidence>
<dbReference type="EMBL" id="PDCK01000043">
    <property type="protein sequence ID" value="PRQ34081.1"/>
    <property type="molecule type" value="Genomic_DNA"/>
</dbReference>
<accession>A0A2P6QIR8</accession>
<reference evidence="1 2" key="1">
    <citation type="journal article" date="2018" name="Nat. Genet.">
        <title>The Rosa genome provides new insights in the design of modern roses.</title>
        <authorList>
            <person name="Bendahmane M."/>
        </authorList>
    </citation>
    <scope>NUCLEOTIDE SEQUENCE [LARGE SCALE GENOMIC DNA]</scope>
    <source>
        <strain evidence="2">cv. Old Blush</strain>
    </source>
</reference>
<organism evidence="1 2">
    <name type="scientific">Rosa chinensis</name>
    <name type="common">China rose</name>
    <dbReference type="NCBI Taxonomy" id="74649"/>
    <lineage>
        <taxon>Eukaryota</taxon>
        <taxon>Viridiplantae</taxon>
        <taxon>Streptophyta</taxon>
        <taxon>Embryophyta</taxon>
        <taxon>Tracheophyta</taxon>
        <taxon>Spermatophyta</taxon>
        <taxon>Magnoliopsida</taxon>
        <taxon>eudicotyledons</taxon>
        <taxon>Gunneridae</taxon>
        <taxon>Pentapetalae</taxon>
        <taxon>rosids</taxon>
        <taxon>fabids</taxon>
        <taxon>Rosales</taxon>
        <taxon>Rosaceae</taxon>
        <taxon>Rosoideae</taxon>
        <taxon>Rosoideae incertae sedis</taxon>
        <taxon>Rosa</taxon>
    </lineage>
</organism>
<proteinExistence type="predicted"/>
<comment type="caution">
    <text evidence="1">The sequence shown here is derived from an EMBL/GenBank/DDBJ whole genome shotgun (WGS) entry which is preliminary data.</text>
</comment>
<gene>
    <name evidence="1" type="ORF">RchiOBHm_Chr5g0064881</name>
</gene>
<evidence type="ECO:0000313" key="1">
    <source>
        <dbReference type="EMBL" id="PRQ34081.1"/>
    </source>
</evidence>
<dbReference type="Proteomes" id="UP000238479">
    <property type="component" value="Chromosome 5"/>
</dbReference>
<protein>
    <submittedName>
        <fullName evidence="1">Uncharacterized protein</fullName>
    </submittedName>
</protein>
<name>A0A2P6QIR8_ROSCH</name>
<dbReference type="Gramene" id="PRQ34081">
    <property type="protein sequence ID" value="PRQ34081"/>
    <property type="gene ID" value="RchiOBHm_Chr5g0064881"/>
</dbReference>